<dbReference type="Proteomes" id="UP001497482">
    <property type="component" value="Chromosome 18"/>
</dbReference>
<gene>
    <name evidence="1" type="ORF">KC01_LOCUS19046</name>
</gene>
<dbReference type="AlphaFoldDB" id="A0AAV2KKW1"/>
<evidence type="ECO:0000313" key="2">
    <source>
        <dbReference type="Proteomes" id="UP001497482"/>
    </source>
</evidence>
<name>A0AAV2KKW1_KNICA</name>
<keyword evidence="2" id="KW-1185">Reference proteome</keyword>
<dbReference type="EMBL" id="OZ035840">
    <property type="protein sequence ID" value="CAL1589413.1"/>
    <property type="molecule type" value="Genomic_DNA"/>
</dbReference>
<evidence type="ECO:0000313" key="1">
    <source>
        <dbReference type="EMBL" id="CAL1589413.1"/>
    </source>
</evidence>
<reference evidence="1 2" key="1">
    <citation type="submission" date="2024-04" db="EMBL/GenBank/DDBJ databases">
        <authorList>
            <person name="Waldvogel A.-M."/>
            <person name="Schoenle A."/>
        </authorList>
    </citation>
    <scope>NUCLEOTIDE SEQUENCE [LARGE SCALE GENOMIC DNA]</scope>
</reference>
<protein>
    <submittedName>
        <fullName evidence="1">Uncharacterized protein</fullName>
    </submittedName>
</protein>
<organism evidence="1 2">
    <name type="scientific">Knipowitschia caucasica</name>
    <name type="common">Caucasian dwarf goby</name>
    <name type="synonym">Pomatoschistus caucasicus</name>
    <dbReference type="NCBI Taxonomy" id="637954"/>
    <lineage>
        <taxon>Eukaryota</taxon>
        <taxon>Metazoa</taxon>
        <taxon>Chordata</taxon>
        <taxon>Craniata</taxon>
        <taxon>Vertebrata</taxon>
        <taxon>Euteleostomi</taxon>
        <taxon>Actinopterygii</taxon>
        <taxon>Neopterygii</taxon>
        <taxon>Teleostei</taxon>
        <taxon>Neoteleostei</taxon>
        <taxon>Acanthomorphata</taxon>
        <taxon>Gobiaria</taxon>
        <taxon>Gobiiformes</taxon>
        <taxon>Gobioidei</taxon>
        <taxon>Gobiidae</taxon>
        <taxon>Gobiinae</taxon>
        <taxon>Knipowitschia</taxon>
    </lineage>
</organism>
<accession>A0AAV2KKW1</accession>
<proteinExistence type="predicted"/>
<sequence>MGVPYRSALWECPTGVSLWECPTGVSYECPTGVPYGSVPMALTLCGSGGPPHVKLVVEWEPRLKDW</sequence>